<dbReference type="GO" id="GO:0042407">
    <property type="term" value="P:cristae formation"/>
    <property type="evidence" value="ECO:0007669"/>
    <property type="project" value="InterPro"/>
</dbReference>
<dbReference type="Proteomes" id="UP000698800">
    <property type="component" value="Unassembled WGS sequence"/>
</dbReference>
<dbReference type="GO" id="GO:0061617">
    <property type="term" value="C:MICOS complex"/>
    <property type="evidence" value="ECO:0007669"/>
    <property type="project" value="UniProtKB-UniRule"/>
</dbReference>
<evidence type="ECO:0000256" key="2">
    <source>
        <dbReference type="SAM" id="MobiDB-lite"/>
    </source>
</evidence>
<feature type="compositionally biased region" description="Low complexity" evidence="2">
    <location>
        <begin position="27"/>
        <end position="41"/>
    </location>
</feature>
<dbReference type="OrthoDB" id="2399148at2759"/>
<comment type="subcellular location">
    <subcellularLocation>
        <location evidence="1">Mitochondrion inner membrane</location>
    </subcellularLocation>
</comment>
<comment type="function">
    <text evidence="1">Component of the MICOS complex, a large protein complex of the mitochondrial inner membrane that plays crucial roles in the maintenance of crista junctions, inner membrane architecture, and formation of contact sites to the outer membrane.</text>
</comment>
<protein>
    <recommendedName>
        <fullName evidence="1">MICOS complex subunit</fullName>
    </recommendedName>
</protein>
<organism evidence="3 4">
    <name type="scientific">Glutinoglossum americanum</name>
    <dbReference type="NCBI Taxonomy" id="1670608"/>
    <lineage>
        <taxon>Eukaryota</taxon>
        <taxon>Fungi</taxon>
        <taxon>Dikarya</taxon>
        <taxon>Ascomycota</taxon>
        <taxon>Pezizomycotina</taxon>
        <taxon>Geoglossomycetes</taxon>
        <taxon>Geoglossales</taxon>
        <taxon>Geoglossaceae</taxon>
        <taxon>Glutinoglossum</taxon>
    </lineage>
</organism>
<gene>
    <name evidence="3" type="ORF">FGG08_006243</name>
</gene>
<dbReference type="EMBL" id="JAGHQL010000173">
    <property type="protein sequence ID" value="KAH0536905.1"/>
    <property type="molecule type" value="Genomic_DNA"/>
</dbReference>
<feature type="transmembrane region" description="Helical" evidence="1">
    <location>
        <begin position="130"/>
        <end position="149"/>
    </location>
</feature>
<dbReference type="PANTHER" id="PTHR28268">
    <property type="entry name" value="MICOS SUBUNIT MIC26"/>
    <property type="match status" value="1"/>
</dbReference>
<evidence type="ECO:0000256" key="1">
    <source>
        <dbReference type="RuleBase" id="RU363021"/>
    </source>
</evidence>
<keyword evidence="1" id="KW-1133">Transmembrane helix</keyword>
<proteinExistence type="predicted"/>
<keyword evidence="1" id="KW-0472">Membrane</keyword>
<feature type="region of interest" description="Disordered" evidence="2">
    <location>
        <begin position="18"/>
        <end position="51"/>
    </location>
</feature>
<keyword evidence="1" id="KW-0999">Mitochondrion inner membrane</keyword>
<dbReference type="PANTHER" id="PTHR28268:SF1">
    <property type="entry name" value="MICOS SUBUNIT MIC26"/>
    <property type="match status" value="1"/>
</dbReference>
<dbReference type="GO" id="GO:0044284">
    <property type="term" value="C:mitochondrial crista junction"/>
    <property type="evidence" value="ECO:0007669"/>
    <property type="project" value="TreeGrafter"/>
</dbReference>
<evidence type="ECO:0000313" key="3">
    <source>
        <dbReference type="EMBL" id="KAH0536905.1"/>
    </source>
</evidence>
<comment type="subunit">
    <text evidence="1">Component of the mitochondrial contact site and cristae organizing system (MICOS) complex.</text>
</comment>
<dbReference type="AlphaFoldDB" id="A0A9P8I1W9"/>
<dbReference type="InterPro" id="IPR019166">
    <property type="entry name" value="MIC26/MIC27"/>
</dbReference>
<keyword evidence="4" id="KW-1185">Reference proteome</keyword>
<keyword evidence="1" id="KW-0496">Mitochondrion</keyword>
<comment type="caution">
    <text evidence="3">The sequence shown here is derived from an EMBL/GenBank/DDBJ whole genome shotgun (WGS) entry which is preliminary data.</text>
</comment>
<name>A0A9P8I1W9_9PEZI</name>
<accession>A0A9P8I1W9</accession>
<sequence>MLCWNSIGVVSPQSFNKKPIYDDFRENPTSNPTNSRSSGPEPATPRRPTPTDRLAAQIRVARLSLHSQAARAEDSFNGFMSRLLDIESNFTNTVASLAPPKESGEKLLPGVLYTLVSSMAGSIVARNRNILVRGIFPVAVGVGAGWVFLPITMRNVGDLVWRWEEKVPAISETHLRVRNSTEHAWHMTKTHWDLGVNRISEFVSDGREKVQEWVRKGK</sequence>
<evidence type="ECO:0000313" key="4">
    <source>
        <dbReference type="Proteomes" id="UP000698800"/>
    </source>
</evidence>
<keyword evidence="1" id="KW-0812">Transmembrane</keyword>
<dbReference type="InterPro" id="IPR033181">
    <property type="entry name" value="Mic26_fungi"/>
</dbReference>
<dbReference type="Pfam" id="PF09769">
    <property type="entry name" value="ApoO"/>
    <property type="match status" value="1"/>
</dbReference>
<reference evidence="3" key="1">
    <citation type="submission" date="2021-03" db="EMBL/GenBank/DDBJ databases">
        <title>Comparative genomics and phylogenomic investigation of the class Geoglossomycetes provide insights into ecological specialization and systematics.</title>
        <authorList>
            <person name="Melie T."/>
            <person name="Pirro S."/>
            <person name="Miller A.N."/>
            <person name="Quandt A."/>
        </authorList>
    </citation>
    <scope>NUCLEOTIDE SEQUENCE</scope>
    <source>
        <strain evidence="3">GBOQ0MN5Z8</strain>
    </source>
</reference>